<dbReference type="Gene3D" id="1.25.40.20">
    <property type="entry name" value="Ankyrin repeat-containing domain"/>
    <property type="match status" value="2"/>
</dbReference>
<feature type="repeat" description="ANK" evidence="3">
    <location>
        <begin position="258"/>
        <end position="290"/>
    </location>
</feature>
<evidence type="ECO:0000256" key="1">
    <source>
        <dbReference type="ARBA" id="ARBA00022737"/>
    </source>
</evidence>
<feature type="region of interest" description="Disordered" evidence="4">
    <location>
        <begin position="184"/>
        <end position="209"/>
    </location>
</feature>
<dbReference type="PROSITE" id="PS50297">
    <property type="entry name" value="ANK_REP_REGION"/>
    <property type="match status" value="2"/>
</dbReference>
<protein>
    <submittedName>
        <fullName evidence="5">Ankyrin</fullName>
    </submittedName>
</protein>
<dbReference type="InterPro" id="IPR002110">
    <property type="entry name" value="Ankyrin_rpt"/>
</dbReference>
<feature type="compositionally biased region" description="Low complexity" evidence="4">
    <location>
        <begin position="194"/>
        <end position="203"/>
    </location>
</feature>
<dbReference type="Pfam" id="PF00023">
    <property type="entry name" value="Ank"/>
    <property type="match status" value="1"/>
</dbReference>
<dbReference type="Proteomes" id="UP000800092">
    <property type="component" value="Unassembled WGS sequence"/>
</dbReference>
<dbReference type="PRINTS" id="PR01415">
    <property type="entry name" value="ANKYRIN"/>
</dbReference>
<dbReference type="OrthoDB" id="539213at2759"/>
<gene>
    <name evidence="5" type="ORF">EV356DRAFT_117068</name>
</gene>
<dbReference type="Pfam" id="PF12796">
    <property type="entry name" value="Ank_2"/>
    <property type="match status" value="1"/>
</dbReference>
<proteinExistence type="predicted"/>
<keyword evidence="1" id="KW-0677">Repeat</keyword>
<keyword evidence="6" id="KW-1185">Reference proteome</keyword>
<dbReference type="EMBL" id="ML991791">
    <property type="protein sequence ID" value="KAF2235390.1"/>
    <property type="molecule type" value="Genomic_DNA"/>
</dbReference>
<feature type="region of interest" description="Disordered" evidence="4">
    <location>
        <begin position="406"/>
        <end position="425"/>
    </location>
</feature>
<dbReference type="PROSITE" id="PS50088">
    <property type="entry name" value="ANK_REPEAT"/>
    <property type="match status" value="2"/>
</dbReference>
<dbReference type="AlphaFoldDB" id="A0A6A6HD08"/>
<organism evidence="5 6">
    <name type="scientific">Viridothelium virens</name>
    <name type="common">Speckled blister lichen</name>
    <name type="synonym">Trypethelium virens</name>
    <dbReference type="NCBI Taxonomy" id="1048519"/>
    <lineage>
        <taxon>Eukaryota</taxon>
        <taxon>Fungi</taxon>
        <taxon>Dikarya</taxon>
        <taxon>Ascomycota</taxon>
        <taxon>Pezizomycotina</taxon>
        <taxon>Dothideomycetes</taxon>
        <taxon>Dothideomycetes incertae sedis</taxon>
        <taxon>Trypetheliales</taxon>
        <taxon>Trypetheliaceae</taxon>
        <taxon>Viridothelium</taxon>
    </lineage>
</organism>
<reference evidence="5" key="1">
    <citation type="journal article" date="2020" name="Stud. Mycol.">
        <title>101 Dothideomycetes genomes: a test case for predicting lifestyles and emergence of pathogens.</title>
        <authorList>
            <person name="Haridas S."/>
            <person name="Albert R."/>
            <person name="Binder M."/>
            <person name="Bloem J."/>
            <person name="Labutti K."/>
            <person name="Salamov A."/>
            <person name="Andreopoulos B."/>
            <person name="Baker S."/>
            <person name="Barry K."/>
            <person name="Bills G."/>
            <person name="Bluhm B."/>
            <person name="Cannon C."/>
            <person name="Castanera R."/>
            <person name="Culley D."/>
            <person name="Daum C."/>
            <person name="Ezra D."/>
            <person name="Gonzalez J."/>
            <person name="Henrissat B."/>
            <person name="Kuo A."/>
            <person name="Liang C."/>
            <person name="Lipzen A."/>
            <person name="Lutzoni F."/>
            <person name="Magnuson J."/>
            <person name="Mondo S."/>
            <person name="Nolan M."/>
            <person name="Ohm R."/>
            <person name="Pangilinan J."/>
            <person name="Park H.-J."/>
            <person name="Ramirez L."/>
            <person name="Alfaro M."/>
            <person name="Sun H."/>
            <person name="Tritt A."/>
            <person name="Yoshinaga Y."/>
            <person name="Zwiers L.-H."/>
            <person name="Turgeon B."/>
            <person name="Goodwin S."/>
            <person name="Spatafora J."/>
            <person name="Crous P."/>
            <person name="Grigoriev I."/>
        </authorList>
    </citation>
    <scope>NUCLEOTIDE SEQUENCE</scope>
    <source>
        <strain evidence="5">Tuck. ex Michener</strain>
    </source>
</reference>
<dbReference type="InterPro" id="IPR050745">
    <property type="entry name" value="Multifunctional_regulatory"/>
</dbReference>
<name>A0A6A6HD08_VIRVR</name>
<sequence length="492" mass="54653">MLPGQMDPVTVTTSVIAIASAICKSYEQISGFVTLVRNAPKELEGFRSRAESLNSLVANLRQVLEEGPIRKVIEKDELALSHVNALDVPLKAVECTLDEVANKLTSQFRPASDKKHYKIRWQYYFSTSDWKDLQARLDGHVQVLSVSMQGLNTFNVLRVLGVPKNKDPARTLRTYAQSILEAPEGQNGIPIDQSTPDPLSSPTSNPPSPLLLDERRRLARKKLHLQRELLNTARNGDYLDVSLLLSEGAETEWTEETEGLTALHFAARYGHLRVAEILLDAGADVEAKTDAFGNDWIVRTEKGRTPLIWAAAGRDCPRKQERMCRLLLDKGADVNARNFFARTALQEAAMSVRFDDIDPRATMELMLEHGAHVNAYDMNHWTALTECGYCGHKEVAKLLLARGAQVDGKPGKDDPSIDSNPDLEERPYETPLVVCGEWSWNEELICLLLDEGADAEAKNKNGKTMAELASDAKRGAVLDMLDSMEANVHSNK</sequence>
<dbReference type="InterPro" id="IPR036770">
    <property type="entry name" value="Ankyrin_rpt-contain_sf"/>
</dbReference>
<evidence type="ECO:0000313" key="5">
    <source>
        <dbReference type="EMBL" id="KAF2235390.1"/>
    </source>
</evidence>
<dbReference type="SUPFAM" id="SSF48403">
    <property type="entry name" value="Ankyrin repeat"/>
    <property type="match status" value="1"/>
</dbReference>
<feature type="repeat" description="ANK" evidence="3">
    <location>
        <begin position="302"/>
        <end position="339"/>
    </location>
</feature>
<dbReference type="SMART" id="SM00248">
    <property type="entry name" value="ANK"/>
    <property type="match status" value="5"/>
</dbReference>
<dbReference type="PANTHER" id="PTHR24189:SF50">
    <property type="entry name" value="ANKYRIN REPEAT AND SOCS BOX PROTEIN 2"/>
    <property type="match status" value="1"/>
</dbReference>
<evidence type="ECO:0000256" key="2">
    <source>
        <dbReference type="ARBA" id="ARBA00023043"/>
    </source>
</evidence>
<evidence type="ECO:0000256" key="4">
    <source>
        <dbReference type="SAM" id="MobiDB-lite"/>
    </source>
</evidence>
<evidence type="ECO:0000256" key="3">
    <source>
        <dbReference type="PROSITE-ProRule" id="PRU00023"/>
    </source>
</evidence>
<keyword evidence="2 3" id="KW-0040">ANK repeat</keyword>
<dbReference type="PANTHER" id="PTHR24189">
    <property type="entry name" value="MYOTROPHIN"/>
    <property type="match status" value="1"/>
</dbReference>
<accession>A0A6A6HD08</accession>
<evidence type="ECO:0000313" key="6">
    <source>
        <dbReference type="Proteomes" id="UP000800092"/>
    </source>
</evidence>